<comment type="caution">
    <text evidence="2">The sequence shown here is derived from an EMBL/GenBank/DDBJ whole genome shotgun (WGS) entry which is preliminary data.</text>
</comment>
<evidence type="ECO:0000313" key="3">
    <source>
        <dbReference type="Proteomes" id="UP001595557"/>
    </source>
</evidence>
<dbReference type="InterPro" id="IPR027417">
    <property type="entry name" value="P-loop_NTPase"/>
</dbReference>
<feature type="domain" description="AAA+ ATPase" evidence="1">
    <location>
        <begin position="117"/>
        <end position="247"/>
    </location>
</feature>
<dbReference type="PANTHER" id="PTHR23076:SF97">
    <property type="entry name" value="ATP-DEPENDENT ZINC METALLOPROTEASE YME1L1"/>
    <property type="match status" value="1"/>
</dbReference>
<protein>
    <submittedName>
        <fullName evidence="2">AAA family ATPase</fullName>
    </submittedName>
</protein>
<organism evidence="2 3">
    <name type="scientific">Paracoccus fontiphilus</name>
    <dbReference type="NCBI Taxonomy" id="1815556"/>
    <lineage>
        <taxon>Bacteria</taxon>
        <taxon>Pseudomonadati</taxon>
        <taxon>Pseudomonadota</taxon>
        <taxon>Alphaproteobacteria</taxon>
        <taxon>Rhodobacterales</taxon>
        <taxon>Paracoccaceae</taxon>
        <taxon>Paracoccus</taxon>
    </lineage>
</organism>
<dbReference type="Pfam" id="PF00004">
    <property type="entry name" value="AAA"/>
    <property type="match status" value="1"/>
</dbReference>
<dbReference type="SUPFAM" id="SSF52540">
    <property type="entry name" value="P-loop containing nucleoside triphosphate hydrolases"/>
    <property type="match status" value="1"/>
</dbReference>
<evidence type="ECO:0000259" key="1">
    <source>
        <dbReference type="SMART" id="SM00382"/>
    </source>
</evidence>
<dbReference type="InterPro" id="IPR003959">
    <property type="entry name" value="ATPase_AAA_core"/>
</dbReference>
<gene>
    <name evidence="2" type="ORF">ACFOD7_03980</name>
</gene>
<dbReference type="PANTHER" id="PTHR23076">
    <property type="entry name" value="METALLOPROTEASE M41 FTSH"/>
    <property type="match status" value="1"/>
</dbReference>
<dbReference type="InterPro" id="IPR003593">
    <property type="entry name" value="AAA+_ATPase"/>
</dbReference>
<dbReference type="Gene3D" id="3.40.50.300">
    <property type="entry name" value="P-loop containing nucleotide triphosphate hydrolases"/>
    <property type="match status" value="1"/>
</dbReference>
<sequence length="248" mass="26597">AELLARLHPGTEAAVLREQLPADDQLKEVSMLSLMLALRADSAEGAITLLQQPHRQPTPLQVLEERWGGQRITTVRPEPGAIPLAELAGLDEARDIAVGITEDLRSWAAGTLDWRDVHRGLLIAGPPGCGKTELARAMAREPGIHLEAGSYATWQAAGHLGLMLEAMRESFRRAAAQAPSVLFIDEIDSFGSRVGGRTSRNESYEEKVIGGLLELLDGIGGRQGVVVSTAVQNPATRRGKIRPGGGDR</sequence>
<feature type="non-terminal residue" evidence="2">
    <location>
        <position position="1"/>
    </location>
</feature>
<dbReference type="Proteomes" id="UP001595557">
    <property type="component" value="Unassembled WGS sequence"/>
</dbReference>
<reference evidence="3" key="1">
    <citation type="journal article" date="2019" name="Int. J. Syst. Evol. Microbiol.">
        <title>The Global Catalogue of Microorganisms (GCM) 10K type strain sequencing project: providing services to taxonomists for standard genome sequencing and annotation.</title>
        <authorList>
            <consortium name="The Broad Institute Genomics Platform"/>
            <consortium name="The Broad Institute Genome Sequencing Center for Infectious Disease"/>
            <person name="Wu L."/>
            <person name="Ma J."/>
        </authorList>
    </citation>
    <scope>NUCLEOTIDE SEQUENCE [LARGE SCALE GENOMIC DNA]</scope>
    <source>
        <strain evidence="3">KCTC 52239</strain>
    </source>
</reference>
<dbReference type="RefSeq" id="WP_377706760.1">
    <property type="nucleotide sequence ID" value="NZ_JBHRTE010000016.1"/>
</dbReference>
<accession>A0ABV7I985</accession>
<dbReference type="EMBL" id="JBHRTE010000016">
    <property type="protein sequence ID" value="MFC3167204.1"/>
    <property type="molecule type" value="Genomic_DNA"/>
</dbReference>
<proteinExistence type="predicted"/>
<feature type="non-terminal residue" evidence="2">
    <location>
        <position position="248"/>
    </location>
</feature>
<keyword evidence="3" id="KW-1185">Reference proteome</keyword>
<name>A0ABV7I985_9RHOB</name>
<evidence type="ECO:0000313" key="2">
    <source>
        <dbReference type="EMBL" id="MFC3167204.1"/>
    </source>
</evidence>
<dbReference type="SMART" id="SM00382">
    <property type="entry name" value="AAA"/>
    <property type="match status" value="1"/>
</dbReference>